<dbReference type="GO" id="GO:0006412">
    <property type="term" value="P:translation"/>
    <property type="evidence" value="ECO:0007669"/>
    <property type="project" value="InterPro"/>
</dbReference>
<dbReference type="InterPro" id="IPR047867">
    <property type="entry name" value="Ribosomal_uL22_bac/org-type"/>
</dbReference>
<keyword evidence="7" id="KW-0175">Coiled coil</keyword>
<proteinExistence type="inferred from homology"/>
<evidence type="ECO:0000256" key="3">
    <source>
        <dbReference type="ARBA" id="ARBA00023274"/>
    </source>
</evidence>
<name>A0AAF5HZ45_STRER</name>
<evidence type="ECO:0000256" key="4">
    <source>
        <dbReference type="ARBA" id="ARBA00035286"/>
    </source>
</evidence>
<dbReference type="Proteomes" id="UP000035681">
    <property type="component" value="Unplaced"/>
</dbReference>
<dbReference type="AlphaFoldDB" id="A0AAF5HZ45"/>
<dbReference type="GO" id="GO:0005762">
    <property type="term" value="C:mitochondrial large ribosomal subunit"/>
    <property type="evidence" value="ECO:0007669"/>
    <property type="project" value="TreeGrafter"/>
</dbReference>
<dbReference type="PANTHER" id="PTHR13501">
    <property type="entry name" value="CHLOROPLAST 50S RIBOSOMAL PROTEIN L22-RELATED"/>
    <property type="match status" value="1"/>
</dbReference>
<dbReference type="Pfam" id="PF08315">
    <property type="entry name" value="cwf18"/>
    <property type="match status" value="1"/>
</dbReference>
<evidence type="ECO:0000256" key="7">
    <source>
        <dbReference type="SAM" id="Coils"/>
    </source>
</evidence>
<evidence type="ECO:0000256" key="2">
    <source>
        <dbReference type="ARBA" id="ARBA00022980"/>
    </source>
</evidence>
<evidence type="ECO:0000313" key="9">
    <source>
        <dbReference type="WBParaSite" id="TCONS_00004161.p1"/>
    </source>
</evidence>
<keyword evidence="2 6" id="KW-0689">Ribosomal protein</keyword>
<evidence type="ECO:0000313" key="8">
    <source>
        <dbReference type="Proteomes" id="UP000035681"/>
    </source>
</evidence>
<keyword evidence="3 6" id="KW-0687">Ribonucleoprotein</keyword>
<protein>
    <recommendedName>
        <fullName evidence="4">Large ribosomal subunit protein uL22m</fullName>
    </recommendedName>
    <alternativeName>
        <fullName evidence="5">39S ribosomal protein L22, mitochondrial</fullName>
    </alternativeName>
</protein>
<evidence type="ECO:0000256" key="6">
    <source>
        <dbReference type="RuleBase" id="RU004005"/>
    </source>
</evidence>
<comment type="similarity">
    <text evidence="1 6">Belongs to the universal ribosomal protein uL22 family.</text>
</comment>
<organism evidence="8 9">
    <name type="scientific">Strongyloides stercoralis</name>
    <name type="common">Threadworm</name>
    <dbReference type="NCBI Taxonomy" id="6248"/>
    <lineage>
        <taxon>Eukaryota</taxon>
        <taxon>Metazoa</taxon>
        <taxon>Ecdysozoa</taxon>
        <taxon>Nematoda</taxon>
        <taxon>Chromadorea</taxon>
        <taxon>Rhabditida</taxon>
        <taxon>Tylenchina</taxon>
        <taxon>Panagrolaimomorpha</taxon>
        <taxon>Strongyloidoidea</taxon>
        <taxon>Strongyloididae</taxon>
        <taxon>Strongyloides</taxon>
    </lineage>
</organism>
<evidence type="ECO:0000256" key="5">
    <source>
        <dbReference type="ARBA" id="ARBA00035506"/>
    </source>
</evidence>
<dbReference type="InterPro" id="IPR001063">
    <property type="entry name" value="Ribosomal_uL22"/>
</dbReference>
<evidence type="ECO:0000256" key="1">
    <source>
        <dbReference type="ARBA" id="ARBA00009451"/>
    </source>
</evidence>
<feature type="coiled-coil region" evidence="7">
    <location>
        <begin position="249"/>
        <end position="286"/>
    </location>
</feature>
<dbReference type="InterPro" id="IPR036394">
    <property type="entry name" value="Ribosomal_uL22_sf"/>
</dbReference>
<dbReference type="Pfam" id="PF00237">
    <property type="entry name" value="Ribosomal_L22"/>
    <property type="match status" value="1"/>
</dbReference>
<keyword evidence="8" id="KW-1185">Reference proteome</keyword>
<dbReference type="InterPro" id="IPR013169">
    <property type="entry name" value="mRNA_splic_Cwf18-like"/>
</dbReference>
<dbReference type="WBParaSite" id="TCONS_00004161.p1">
    <property type="protein sequence ID" value="TCONS_00004161.p1"/>
    <property type="gene ID" value="XLOC_001252"/>
</dbReference>
<dbReference type="PANTHER" id="PTHR13501:SF8">
    <property type="entry name" value="LARGE RIBOSOMAL SUBUNIT PROTEIN UL22M"/>
    <property type="match status" value="1"/>
</dbReference>
<sequence>YCLNIIMLTRRLVSNCINFIAKCSTEVPSTGSIELSNNEIWKRRSELRTPKIQRDEVISPKVYYSPEWVLEKDPEDEMKEITPMNKYGMTPQKWEFYNKTIWPPGYIVPETGLPKSKEVFHCREQIHFSPKRMWQACQFIVTMNIDEAILQLELKKIKGCLILSEVLREAKKRASEEFSVEFPSDMHVAEAFPIQSNIIYGARRIRGGNVTRIRYRYIDLYVRLEEGKGPDFKSRLKPKDGFDKEEQILEELRDAEQFAKTRKRLLLEKKKEMEKFREGLTSTEKESLSQFRSYQPLDSDLATASSLSNNLQDYLYFGDEAIKDDLELGKETKNNDELDLSELQPKKVDWDLKRDIENDMAILNKRTEKAICYILMKKYNTQKNTES</sequence>
<reference evidence="9" key="1">
    <citation type="submission" date="2024-02" db="UniProtKB">
        <authorList>
            <consortium name="WormBaseParasite"/>
        </authorList>
    </citation>
    <scope>IDENTIFICATION</scope>
</reference>
<accession>A0AAF5HZ45</accession>
<dbReference type="Gene3D" id="3.90.470.10">
    <property type="entry name" value="Ribosomal protein L22/L17"/>
    <property type="match status" value="1"/>
</dbReference>
<dbReference type="SUPFAM" id="SSF54843">
    <property type="entry name" value="Ribosomal protein L22"/>
    <property type="match status" value="1"/>
</dbReference>
<dbReference type="GO" id="GO:0003735">
    <property type="term" value="F:structural constituent of ribosome"/>
    <property type="evidence" value="ECO:0007669"/>
    <property type="project" value="InterPro"/>
</dbReference>